<reference evidence="1" key="1">
    <citation type="journal article" date="2020" name="Stud. Mycol.">
        <title>101 Dothideomycetes genomes: a test case for predicting lifestyles and emergence of pathogens.</title>
        <authorList>
            <person name="Haridas S."/>
            <person name="Albert R."/>
            <person name="Binder M."/>
            <person name="Bloem J."/>
            <person name="Labutti K."/>
            <person name="Salamov A."/>
            <person name="Andreopoulos B."/>
            <person name="Baker S."/>
            <person name="Barry K."/>
            <person name="Bills G."/>
            <person name="Bluhm B."/>
            <person name="Cannon C."/>
            <person name="Castanera R."/>
            <person name="Culley D."/>
            <person name="Daum C."/>
            <person name="Ezra D."/>
            <person name="Gonzalez J."/>
            <person name="Henrissat B."/>
            <person name="Kuo A."/>
            <person name="Liang C."/>
            <person name="Lipzen A."/>
            <person name="Lutzoni F."/>
            <person name="Magnuson J."/>
            <person name="Mondo S."/>
            <person name="Nolan M."/>
            <person name="Ohm R."/>
            <person name="Pangilinan J."/>
            <person name="Park H.-J."/>
            <person name="Ramirez L."/>
            <person name="Alfaro M."/>
            <person name="Sun H."/>
            <person name="Tritt A."/>
            <person name="Yoshinaga Y."/>
            <person name="Zwiers L.-H."/>
            <person name="Turgeon B."/>
            <person name="Goodwin S."/>
            <person name="Spatafora J."/>
            <person name="Crous P."/>
            <person name="Grigoriev I."/>
        </authorList>
    </citation>
    <scope>NUCLEOTIDE SEQUENCE</scope>
    <source>
        <strain evidence="1">CBS 473.64</strain>
    </source>
</reference>
<name>A0A6A6RPI4_9PLEO</name>
<gene>
    <name evidence="1" type="ORF">P280DRAFT_521308</name>
</gene>
<protein>
    <submittedName>
        <fullName evidence="1">Uncharacterized protein</fullName>
    </submittedName>
</protein>
<sequence length="101" mass="11529">MATTILFCKKQVIISSTEHYRTSVSHCGCNPITFMMASEHMLATPTSHDAMLNRVTQLRIFSPSDYASEPGINLAHMRPVFRRVPHEFAVRFPHLRELDCP</sequence>
<dbReference type="Proteomes" id="UP000799753">
    <property type="component" value="Unassembled WGS sequence"/>
</dbReference>
<accession>A0A6A6RPI4</accession>
<evidence type="ECO:0000313" key="1">
    <source>
        <dbReference type="EMBL" id="KAF2637152.1"/>
    </source>
</evidence>
<dbReference type="EMBL" id="MU006794">
    <property type="protein sequence ID" value="KAF2637152.1"/>
    <property type="molecule type" value="Genomic_DNA"/>
</dbReference>
<evidence type="ECO:0000313" key="2">
    <source>
        <dbReference type="Proteomes" id="UP000799753"/>
    </source>
</evidence>
<dbReference type="OrthoDB" id="5985073at2759"/>
<keyword evidence="2" id="KW-1185">Reference proteome</keyword>
<dbReference type="AlphaFoldDB" id="A0A6A6RPI4"/>
<proteinExistence type="predicted"/>
<organism evidence="1 2">
    <name type="scientific">Massarina eburnea CBS 473.64</name>
    <dbReference type="NCBI Taxonomy" id="1395130"/>
    <lineage>
        <taxon>Eukaryota</taxon>
        <taxon>Fungi</taxon>
        <taxon>Dikarya</taxon>
        <taxon>Ascomycota</taxon>
        <taxon>Pezizomycotina</taxon>
        <taxon>Dothideomycetes</taxon>
        <taxon>Pleosporomycetidae</taxon>
        <taxon>Pleosporales</taxon>
        <taxon>Massarineae</taxon>
        <taxon>Massarinaceae</taxon>
        <taxon>Massarina</taxon>
    </lineage>
</organism>